<comment type="caution">
    <text evidence="1">The sequence shown here is derived from an EMBL/GenBank/DDBJ whole genome shotgun (WGS) entry which is preliminary data.</text>
</comment>
<dbReference type="Proteomes" id="UP000075714">
    <property type="component" value="Unassembled WGS sequence"/>
</dbReference>
<accession>A0A150GDE8</accession>
<organism evidence="1 2">
    <name type="scientific">Gonium pectorale</name>
    <name type="common">Green alga</name>
    <dbReference type="NCBI Taxonomy" id="33097"/>
    <lineage>
        <taxon>Eukaryota</taxon>
        <taxon>Viridiplantae</taxon>
        <taxon>Chlorophyta</taxon>
        <taxon>core chlorophytes</taxon>
        <taxon>Chlorophyceae</taxon>
        <taxon>CS clade</taxon>
        <taxon>Chlamydomonadales</taxon>
        <taxon>Volvocaceae</taxon>
        <taxon>Gonium</taxon>
    </lineage>
</organism>
<proteinExistence type="predicted"/>
<reference evidence="2" key="1">
    <citation type="journal article" date="2016" name="Nat. Commun.">
        <title>The Gonium pectorale genome demonstrates co-option of cell cycle regulation during the evolution of multicellularity.</title>
        <authorList>
            <person name="Hanschen E.R."/>
            <person name="Marriage T.N."/>
            <person name="Ferris P.J."/>
            <person name="Hamaji T."/>
            <person name="Toyoda A."/>
            <person name="Fujiyama A."/>
            <person name="Neme R."/>
            <person name="Noguchi H."/>
            <person name="Minakuchi Y."/>
            <person name="Suzuki M."/>
            <person name="Kawai-Toyooka H."/>
            <person name="Smith D.R."/>
            <person name="Sparks H."/>
            <person name="Anderson J."/>
            <person name="Bakaric R."/>
            <person name="Luria V."/>
            <person name="Karger A."/>
            <person name="Kirschner M.W."/>
            <person name="Durand P.M."/>
            <person name="Michod R.E."/>
            <person name="Nozaki H."/>
            <person name="Olson B.J."/>
        </authorList>
    </citation>
    <scope>NUCLEOTIDE SEQUENCE [LARGE SCALE GENOMIC DNA]</scope>
    <source>
        <strain evidence="2">NIES-2863</strain>
    </source>
</reference>
<protein>
    <submittedName>
        <fullName evidence="1">Uncharacterized protein</fullName>
    </submittedName>
</protein>
<dbReference type="EMBL" id="LSYV01000033">
    <property type="protein sequence ID" value="KXZ47838.1"/>
    <property type="molecule type" value="Genomic_DNA"/>
</dbReference>
<name>A0A150GDE8_GONPE</name>
<gene>
    <name evidence="1" type="ORF">GPECTOR_32g450</name>
</gene>
<evidence type="ECO:0000313" key="1">
    <source>
        <dbReference type="EMBL" id="KXZ47838.1"/>
    </source>
</evidence>
<sequence length="251" mass="28965">MQKHLARVRALQHRFQVQRDNLRQNFDSYDEAATEVMPALACLLEHIDPKIKKDVEDCMNKLDNMRSSHYDSHRCMESLIDILGTVIAAFVDIKATEFAQMQEALRRTAVLGGCRDHVDDFRWWVFQDLVSLDPDIKQQYGTVDVFFYALTNEFKEYKAGLIKERPLNVKWYQSVGLEPQQWVKIRALNSDTISAFHRKLTLKELETEVFPPDLELCRPVLLKAAKKVQELEQSAKSAAPTEGEPDEVEPA</sequence>
<evidence type="ECO:0000313" key="2">
    <source>
        <dbReference type="Proteomes" id="UP000075714"/>
    </source>
</evidence>
<dbReference type="AlphaFoldDB" id="A0A150GDE8"/>
<keyword evidence="2" id="KW-1185">Reference proteome</keyword>